<comment type="caution">
    <text evidence="2">The sequence shown here is derived from an EMBL/GenBank/DDBJ whole genome shotgun (WGS) entry which is preliminary data.</text>
</comment>
<accession>A0ABR2YLG3</accession>
<protein>
    <recommendedName>
        <fullName evidence="4">Peptidase M41 domain-containing protein</fullName>
    </recommendedName>
</protein>
<evidence type="ECO:0000313" key="3">
    <source>
        <dbReference type="Proteomes" id="UP001491310"/>
    </source>
</evidence>
<name>A0ABR2YLG3_9CHLO</name>
<keyword evidence="3" id="KW-1185">Reference proteome</keyword>
<dbReference type="PANTHER" id="PTHR33471:SF7">
    <property type="entry name" value="ATP-DEPENDENT ZINC METALLOPROTEASE-RELATED"/>
    <property type="match status" value="1"/>
</dbReference>
<evidence type="ECO:0008006" key="4">
    <source>
        <dbReference type="Google" id="ProtNLM"/>
    </source>
</evidence>
<dbReference type="Gene3D" id="1.20.58.760">
    <property type="entry name" value="Peptidase M41"/>
    <property type="match status" value="1"/>
</dbReference>
<keyword evidence="1" id="KW-0812">Transmembrane</keyword>
<reference evidence="2 3" key="1">
    <citation type="journal article" date="2024" name="Nat. Commun.">
        <title>Phylogenomics reveals the evolutionary origins of lichenization in chlorophyte algae.</title>
        <authorList>
            <person name="Puginier C."/>
            <person name="Libourel C."/>
            <person name="Otte J."/>
            <person name="Skaloud P."/>
            <person name="Haon M."/>
            <person name="Grisel S."/>
            <person name="Petersen M."/>
            <person name="Berrin J.G."/>
            <person name="Delaux P.M."/>
            <person name="Dal Grande F."/>
            <person name="Keller J."/>
        </authorList>
    </citation>
    <scope>NUCLEOTIDE SEQUENCE [LARGE SCALE GENOMIC DNA]</scope>
    <source>
        <strain evidence="2 3">SAG 216-7</strain>
    </source>
</reference>
<keyword evidence="1" id="KW-1133">Transmembrane helix</keyword>
<sequence length="309" mass="33791">MQQVHFSAPFFSKDAKKLYDGLETAALELRRAPPSEKYAYSGDILQAMNALKEGGVLKKWGAELEKPYDRRNVFLGDLKRVGVLNPSGIGVASIRNDKAFLFTVVGVTSVVAVAAGFLPGDWGFFVPYLTGGISIAVLAVGSTAPGLLQFFIDKFSSIYPDYRERVLRHEAAHLLAGYMFGVPVTAYSLNIGQAHTDFAEAKLQRRLIEGCLEDNEIDALAVVALAGAAAEAMQYEEVIGQTADLVDLQRILLRSKKKLNSAQQQNMTRLAVFEACSLLKKYQKEYNALQEAMKNGASIAKCVQTIEEA</sequence>
<dbReference type="PANTHER" id="PTHR33471">
    <property type="entry name" value="ATP-DEPENDENT ZINC METALLOPROTEASE-RELATED"/>
    <property type="match status" value="1"/>
</dbReference>
<feature type="transmembrane region" description="Helical" evidence="1">
    <location>
        <begin position="171"/>
        <end position="189"/>
    </location>
</feature>
<keyword evidence="1" id="KW-0472">Membrane</keyword>
<proteinExistence type="predicted"/>
<evidence type="ECO:0000313" key="2">
    <source>
        <dbReference type="EMBL" id="KAK9907727.1"/>
    </source>
</evidence>
<feature type="transmembrane region" description="Helical" evidence="1">
    <location>
        <begin position="124"/>
        <end position="151"/>
    </location>
</feature>
<dbReference type="EMBL" id="JALJOT010000009">
    <property type="protein sequence ID" value="KAK9907727.1"/>
    <property type="molecule type" value="Genomic_DNA"/>
</dbReference>
<dbReference type="Proteomes" id="UP001491310">
    <property type="component" value="Unassembled WGS sequence"/>
</dbReference>
<evidence type="ECO:0000256" key="1">
    <source>
        <dbReference type="SAM" id="Phobius"/>
    </source>
</evidence>
<dbReference type="InterPro" id="IPR037219">
    <property type="entry name" value="Peptidase_M41-like"/>
</dbReference>
<dbReference type="SUPFAM" id="SSF140990">
    <property type="entry name" value="FtsH protease domain-like"/>
    <property type="match status" value="1"/>
</dbReference>
<organism evidence="2 3">
    <name type="scientific">Coccomyxa subellipsoidea</name>
    <dbReference type="NCBI Taxonomy" id="248742"/>
    <lineage>
        <taxon>Eukaryota</taxon>
        <taxon>Viridiplantae</taxon>
        <taxon>Chlorophyta</taxon>
        <taxon>core chlorophytes</taxon>
        <taxon>Trebouxiophyceae</taxon>
        <taxon>Trebouxiophyceae incertae sedis</taxon>
        <taxon>Coccomyxaceae</taxon>
        <taxon>Coccomyxa</taxon>
    </lineage>
</organism>
<feature type="transmembrane region" description="Helical" evidence="1">
    <location>
        <begin position="99"/>
        <end position="118"/>
    </location>
</feature>
<gene>
    <name evidence="2" type="ORF">WJX75_008812</name>
</gene>